<comment type="caution">
    <text evidence="2">The sequence shown here is derived from an EMBL/GenBank/DDBJ whole genome shotgun (WGS) entry which is preliminary data.</text>
</comment>
<dbReference type="InterPro" id="IPR043519">
    <property type="entry name" value="NT_sf"/>
</dbReference>
<accession>A0A7C3J445</accession>
<proteinExistence type="predicted"/>
<evidence type="ECO:0000313" key="2">
    <source>
        <dbReference type="EMBL" id="HFK20996.1"/>
    </source>
</evidence>
<name>A0A7C3J445_9CREN</name>
<dbReference type="InterPro" id="IPR009185">
    <property type="entry name" value="Nucleotidl_trans"/>
</dbReference>
<reference evidence="2" key="1">
    <citation type="journal article" date="2020" name="mSystems">
        <title>Genome- and Community-Level Interaction Insights into Carbon Utilization and Element Cycling Functions of Hydrothermarchaeota in Hydrothermal Sediment.</title>
        <authorList>
            <person name="Zhou Z."/>
            <person name="Liu Y."/>
            <person name="Xu W."/>
            <person name="Pan J."/>
            <person name="Luo Z.H."/>
            <person name="Li M."/>
        </authorList>
    </citation>
    <scope>NUCLEOTIDE SEQUENCE [LARGE SCALE GENOMIC DNA]</scope>
    <source>
        <strain evidence="2">SpSt-468</strain>
    </source>
</reference>
<dbReference type="GO" id="GO:0016779">
    <property type="term" value="F:nucleotidyltransferase activity"/>
    <property type="evidence" value="ECO:0007669"/>
    <property type="project" value="InterPro"/>
</dbReference>
<dbReference type="PIRSF" id="PIRSF005928">
    <property type="entry name" value="Nucleotidltrnsf"/>
    <property type="match status" value="1"/>
</dbReference>
<organism evidence="2">
    <name type="scientific">Candidatus Methanomethylicus mesodigestus</name>
    <dbReference type="NCBI Taxonomy" id="1867258"/>
    <lineage>
        <taxon>Archaea</taxon>
        <taxon>Thermoproteota</taxon>
        <taxon>Methanosuratincolia</taxon>
        <taxon>Candidatus Methanomethylicales</taxon>
        <taxon>Candidatus Methanomethylicaceae</taxon>
        <taxon>Candidatus Methanomethylicus</taxon>
    </lineage>
</organism>
<dbReference type="CDD" id="cd05403">
    <property type="entry name" value="NT_KNTase_like"/>
    <property type="match status" value="1"/>
</dbReference>
<dbReference type="SUPFAM" id="SSF81301">
    <property type="entry name" value="Nucleotidyltransferase"/>
    <property type="match status" value="1"/>
</dbReference>
<sequence>MREVAYSEGKWNTLRALRHKAITVMESLGSRGIDSIVHGSLARGDVSARSDIDILIPQPILSLNLESALSGAGYSVAKREVTQATPLHVVKGIIHISEELKVTFPLMPLRGRERDFYRFGGETDLEGLKAGRRVPGVDKRLMLIIPTAAGHVEFSVLDNVVEAARIIGVKVETIMERVRVLKRRDEVGRTGIYWKEELSESESFEGALKERSSKDPSLRRLLQRRGCGLKY</sequence>
<gene>
    <name evidence="2" type="ORF">ENS19_06955</name>
</gene>
<dbReference type="AlphaFoldDB" id="A0A7C3J445"/>
<dbReference type="EMBL" id="DSTX01000011">
    <property type="protein sequence ID" value="HFK20996.1"/>
    <property type="molecule type" value="Genomic_DNA"/>
</dbReference>
<feature type="domain" description="Polymerase nucleotidyl transferase" evidence="1">
    <location>
        <begin position="21"/>
        <end position="57"/>
    </location>
</feature>
<evidence type="ECO:0000259" key="1">
    <source>
        <dbReference type="Pfam" id="PF01909"/>
    </source>
</evidence>
<protein>
    <submittedName>
        <fullName evidence="2">DNA polymerase subunit beta</fullName>
    </submittedName>
</protein>
<dbReference type="InterPro" id="IPR002934">
    <property type="entry name" value="Polymerase_NTP_transf_dom"/>
</dbReference>
<dbReference type="Pfam" id="PF01909">
    <property type="entry name" value="NTP_transf_2"/>
    <property type="match status" value="1"/>
</dbReference>